<comment type="similarity">
    <text evidence="1">Belongs to the metallophosphoesterase superfamily. YfcE family.</text>
</comment>
<dbReference type="Gene3D" id="3.60.21.10">
    <property type="match status" value="1"/>
</dbReference>
<dbReference type="Pfam" id="PF12850">
    <property type="entry name" value="Metallophos_2"/>
    <property type="match status" value="1"/>
</dbReference>
<proteinExistence type="inferred from homology"/>
<protein>
    <submittedName>
        <fullName evidence="3">Metallophosphoesterase family protein</fullName>
    </submittedName>
</protein>
<evidence type="ECO:0000313" key="3">
    <source>
        <dbReference type="EMBL" id="MFC4311664.1"/>
    </source>
</evidence>
<reference evidence="4" key="1">
    <citation type="journal article" date="2019" name="Int. J. Syst. Evol. Microbiol.">
        <title>The Global Catalogue of Microorganisms (GCM) 10K type strain sequencing project: providing services to taxonomists for standard genome sequencing and annotation.</title>
        <authorList>
            <consortium name="The Broad Institute Genomics Platform"/>
            <consortium name="The Broad Institute Genome Sequencing Center for Infectious Disease"/>
            <person name="Wu L."/>
            <person name="Ma J."/>
        </authorList>
    </citation>
    <scope>NUCLEOTIDE SEQUENCE [LARGE SCALE GENOMIC DNA]</scope>
    <source>
        <strain evidence="4">CGMCC 1.10759</strain>
    </source>
</reference>
<evidence type="ECO:0000313" key="4">
    <source>
        <dbReference type="Proteomes" id="UP001595904"/>
    </source>
</evidence>
<dbReference type="EMBL" id="JBHSDU010000010">
    <property type="protein sequence ID" value="MFC4311664.1"/>
    <property type="molecule type" value="Genomic_DNA"/>
</dbReference>
<sequence length="220" mass="24637">MKLRIFSDLHLEFQPFTPPHREADAIVLAGDTAEKLAGLDRAREQFPTERILFVAGNHEFYGMRLPDALTALRARADELGIDFLENRAVEISGVRFLGTSLWTDYAIEARNEEEASRAMAVAKRSMNDYRHIRFGRPRRKGRDRMLPGHVLAMHRESRAWLASQLIQPFEGRTVVITHHGPHRSSVPARAAGDPLTPCYASHPAGARALTGGSLDPWAHS</sequence>
<gene>
    <name evidence="3" type="ORF">ACFPN2_21430</name>
</gene>
<dbReference type="RefSeq" id="WP_380600400.1">
    <property type="nucleotide sequence ID" value="NZ_JBHSDU010000010.1"/>
</dbReference>
<organism evidence="3 4">
    <name type="scientific">Steroidobacter flavus</name>
    <dbReference type="NCBI Taxonomy" id="1842136"/>
    <lineage>
        <taxon>Bacteria</taxon>
        <taxon>Pseudomonadati</taxon>
        <taxon>Pseudomonadota</taxon>
        <taxon>Gammaproteobacteria</taxon>
        <taxon>Steroidobacterales</taxon>
        <taxon>Steroidobacteraceae</taxon>
        <taxon>Steroidobacter</taxon>
    </lineage>
</organism>
<dbReference type="PANTHER" id="PTHR37844:SF2">
    <property type="entry name" value="SER_THR PROTEIN PHOSPHATASE SUPERFAMILY (AFU_ORTHOLOGUE AFUA_1G14840)"/>
    <property type="match status" value="1"/>
</dbReference>
<evidence type="ECO:0000259" key="2">
    <source>
        <dbReference type="Pfam" id="PF12850"/>
    </source>
</evidence>
<dbReference type="SUPFAM" id="SSF56300">
    <property type="entry name" value="Metallo-dependent phosphatases"/>
    <property type="match status" value="1"/>
</dbReference>
<keyword evidence="4" id="KW-1185">Reference proteome</keyword>
<name>A0ABV8SZ93_9GAMM</name>
<dbReference type="Proteomes" id="UP001595904">
    <property type="component" value="Unassembled WGS sequence"/>
</dbReference>
<dbReference type="InterPro" id="IPR024654">
    <property type="entry name" value="Calcineurin-like_PHP_lpxH"/>
</dbReference>
<accession>A0ABV8SZ93</accession>
<comment type="caution">
    <text evidence="3">The sequence shown here is derived from an EMBL/GenBank/DDBJ whole genome shotgun (WGS) entry which is preliminary data.</text>
</comment>
<feature type="domain" description="Calcineurin-like phosphoesterase" evidence="2">
    <location>
        <begin position="1"/>
        <end position="102"/>
    </location>
</feature>
<dbReference type="InterPro" id="IPR029052">
    <property type="entry name" value="Metallo-depent_PP-like"/>
</dbReference>
<evidence type="ECO:0000256" key="1">
    <source>
        <dbReference type="ARBA" id="ARBA00008950"/>
    </source>
</evidence>
<dbReference type="PANTHER" id="PTHR37844">
    <property type="entry name" value="SER/THR PROTEIN PHOSPHATASE SUPERFAMILY (AFU_ORTHOLOGUE AFUA_1G14840)"/>
    <property type="match status" value="1"/>
</dbReference>